<gene>
    <name evidence="3" type="ORF">SO694_000611108</name>
</gene>
<dbReference type="Gene3D" id="3.40.50.300">
    <property type="entry name" value="P-loop containing nucleotide triphosphate hydrolases"/>
    <property type="match status" value="1"/>
</dbReference>
<evidence type="ECO:0000256" key="1">
    <source>
        <dbReference type="SAM" id="MobiDB-lite"/>
    </source>
</evidence>
<dbReference type="Proteomes" id="UP001363151">
    <property type="component" value="Unassembled WGS sequence"/>
</dbReference>
<feature type="compositionally biased region" description="Low complexity" evidence="1">
    <location>
        <begin position="677"/>
        <end position="695"/>
    </location>
</feature>
<keyword evidence="2" id="KW-0732">Signal</keyword>
<protein>
    <recommendedName>
        <fullName evidence="5">Glycosyl transferase CAP10 domain-containing protein</fullName>
    </recommendedName>
</protein>
<dbReference type="InterPro" id="IPR051091">
    <property type="entry name" value="O-Glucosyltr/Glycosyltrsf_90"/>
</dbReference>
<feature type="compositionally biased region" description="Basic residues" evidence="1">
    <location>
        <begin position="1135"/>
        <end position="1156"/>
    </location>
</feature>
<accession>A0ABR1FR95</accession>
<dbReference type="PANTHER" id="PTHR12203">
    <property type="entry name" value="KDEL LYS-ASP-GLU-LEU CONTAINING - RELATED"/>
    <property type="match status" value="1"/>
</dbReference>
<organism evidence="3 4">
    <name type="scientific">Aureococcus anophagefferens</name>
    <name type="common">Harmful bloom alga</name>
    <dbReference type="NCBI Taxonomy" id="44056"/>
    <lineage>
        <taxon>Eukaryota</taxon>
        <taxon>Sar</taxon>
        <taxon>Stramenopiles</taxon>
        <taxon>Ochrophyta</taxon>
        <taxon>Pelagophyceae</taxon>
        <taxon>Pelagomonadales</taxon>
        <taxon>Pelagomonadaceae</taxon>
        <taxon>Aureococcus</taxon>
    </lineage>
</organism>
<dbReference type="SUPFAM" id="SSF52540">
    <property type="entry name" value="P-loop containing nucleoside triphosphate hydrolases"/>
    <property type="match status" value="1"/>
</dbReference>
<dbReference type="PANTHER" id="PTHR12203:SF35">
    <property type="entry name" value="PROTEIN O-GLUCOSYLTRANSFERASE 1"/>
    <property type="match status" value="1"/>
</dbReference>
<name>A0ABR1FR95_AURAN</name>
<sequence>MRRALLLLLATALAGADDAPLACPCGLGATPWPKAAPAATSDLRWLHVPKVGASFALSVARAFRACDGVKLEGVPSAMRSCEGRAQAECLLEALAKRSRRCRDAVAAAVDGHAPLEPHRAYAGLFREPGARLASLAHQAATAGSLRGAKRRERNAIFARAANLTAAGLGARPELVGCAARVRAGFSSSLQQSAETSGKRPREEPVKLGISHPFPAQARMLLGKPCVAAAAVVPGDVALATQRLRTMRFVGLFEDWATSVCLFHRALRLPAPSKAEVADVRRGPKAPAGPARDPRDWADLAVYAAAAHRFAATLRAHGGSATCASRTRARGGGGRRGGARPARATPRRPTSPSTAPRPPRSARARADGFWGRLPATWAFLERDAAPWAGGFERAGVDAAFHRPWDPLRRGLRVTTYRGRLYAAYAEDRELPFLAVFHELLRRYPSLPDVDLVVMPMDVPGPASATLPPLFAQARFKRSAPADRQWLLPSFDTFRLEGGDVDDVAPAAARERSGAFWRGTVRGFRGYSAEAMVARRFRLTNLNHDPSAANPHALAEPYDARVQFSGGVGNWRRWTVTTACDAGGDRLGVAAAAAGAGPASFKLLNYGRRPRAICAKEALLYLDGISTSNGLKYYLACGAPVLMDRASRFEDLITAAWPMVAGGNLTEGADHVARRRPRPTTSRSSAAGPATRPPRGALFAPAPPNGHFPRDGAAPFENPADACRAAPPLVVAGQGGSGTRSVVSLLRAAGALVNGRDTNDATNDAAAMRARAWTTDRPADGALDKLLPAVGSGGFLFDRAAFPAASRRRELAALCAFSLNMSAVARERGDGRVWGWKEPRAFFYLNSWGVAFPKFRFLHVARDVRTVGTTHLEGSLDAWRLYWGAAAPRTTRPAARARAIAGDARPRIEDLSGGAACAAAGAEKRGCPADSGDAGAAHADDLLRWVFGDAHGERTIGDKLETWRATFGGHEASYRHAKPVCDLLVKASFGDLTRGHFKSERMKDGSLRVQMQGARNKVAAFLDYAGGLPAKDAHKLPVSDLISSAHLRKDRGLGPRVAAVAAVKSQCYAVSAAANALQRAAPGVGAALAALGYPPDVELLPSVYDGRDAAGRKRKPGPDEQIYDAISPTCGLGVAQGRRKPGGRAKGPKGRRRRRAPN</sequence>
<feature type="region of interest" description="Disordered" evidence="1">
    <location>
        <begin position="666"/>
        <end position="717"/>
    </location>
</feature>
<dbReference type="EMBL" id="JBBJCI010000285">
    <property type="protein sequence ID" value="KAK7236250.1"/>
    <property type="molecule type" value="Genomic_DNA"/>
</dbReference>
<evidence type="ECO:0008006" key="5">
    <source>
        <dbReference type="Google" id="ProtNLM"/>
    </source>
</evidence>
<keyword evidence="4" id="KW-1185">Reference proteome</keyword>
<dbReference type="InterPro" id="IPR027417">
    <property type="entry name" value="P-loop_NTPase"/>
</dbReference>
<reference evidence="3 4" key="1">
    <citation type="submission" date="2024-03" db="EMBL/GenBank/DDBJ databases">
        <title>Aureococcus anophagefferens CCMP1851 and Kratosvirus quantuckense: Draft genome of a second virus-susceptible host strain in the model system.</title>
        <authorList>
            <person name="Chase E."/>
            <person name="Truchon A.R."/>
            <person name="Schepens W."/>
            <person name="Wilhelm S.W."/>
        </authorList>
    </citation>
    <scope>NUCLEOTIDE SEQUENCE [LARGE SCALE GENOMIC DNA]</scope>
    <source>
        <strain evidence="3 4">CCMP1851</strain>
    </source>
</reference>
<feature type="compositionally biased region" description="Low complexity" evidence="1">
    <location>
        <begin position="338"/>
        <end position="353"/>
    </location>
</feature>
<evidence type="ECO:0000313" key="3">
    <source>
        <dbReference type="EMBL" id="KAK7236250.1"/>
    </source>
</evidence>
<feature type="signal peptide" evidence="2">
    <location>
        <begin position="1"/>
        <end position="16"/>
    </location>
</feature>
<feature type="region of interest" description="Disordered" evidence="1">
    <location>
        <begin position="320"/>
        <end position="364"/>
    </location>
</feature>
<feature type="region of interest" description="Disordered" evidence="1">
    <location>
        <begin position="1129"/>
        <end position="1156"/>
    </location>
</feature>
<evidence type="ECO:0000256" key="2">
    <source>
        <dbReference type="SAM" id="SignalP"/>
    </source>
</evidence>
<evidence type="ECO:0000313" key="4">
    <source>
        <dbReference type="Proteomes" id="UP001363151"/>
    </source>
</evidence>
<feature type="chain" id="PRO_5046105522" description="Glycosyl transferase CAP10 domain-containing protein" evidence="2">
    <location>
        <begin position="17"/>
        <end position="1156"/>
    </location>
</feature>
<proteinExistence type="predicted"/>
<comment type="caution">
    <text evidence="3">The sequence shown here is derived from an EMBL/GenBank/DDBJ whole genome shotgun (WGS) entry which is preliminary data.</text>
</comment>